<dbReference type="EMBL" id="BLKX01000001">
    <property type="protein sequence ID" value="GFG82043.1"/>
    <property type="molecule type" value="Genomic_DNA"/>
</dbReference>
<evidence type="ECO:0000256" key="1">
    <source>
        <dbReference type="SAM" id="MobiDB-lite"/>
    </source>
</evidence>
<accession>A0ABQ1CC22</accession>
<protein>
    <submittedName>
        <fullName evidence="2">Uncharacterized protein</fullName>
    </submittedName>
</protein>
<dbReference type="Proteomes" id="UP000465240">
    <property type="component" value="Unassembled WGS sequence"/>
</dbReference>
<proteinExistence type="predicted"/>
<evidence type="ECO:0000313" key="2">
    <source>
        <dbReference type="EMBL" id="GFG82043.1"/>
    </source>
</evidence>
<feature type="region of interest" description="Disordered" evidence="1">
    <location>
        <begin position="1"/>
        <end position="78"/>
    </location>
</feature>
<comment type="caution">
    <text evidence="2">The sequence shown here is derived from an EMBL/GenBank/DDBJ whole genome shotgun (WGS) entry which is preliminary data.</text>
</comment>
<sequence>MTACTPGKPHITRTATQSTGETYRQRQPTGTAGPAGTAEPEHQRTCHAAGTASTTRTADASRAESTAASSPACPAGSC</sequence>
<feature type="compositionally biased region" description="Polar residues" evidence="1">
    <location>
        <begin position="13"/>
        <end position="30"/>
    </location>
</feature>
<reference evidence="2 3" key="1">
    <citation type="journal article" date="2019" name="Emerg. Microbes Infect.">
        <title>Comprehensive subspecies identification of 175 nontuberculous mycobacteria species based on 7547 genomic profiles.</title>
        <authorList>
            <person name="Matsumoto Y."/>
            <person name="Kinjo T."/>
            <person name="Motooka D."/>
            <person name="Nabeya D."/>
            <person name="Jung N."/>
            <person name="Uechi K."/>
            <person name="Horii T."/>
            <person name="Iida T."/>
            <person name="Fujita J."/>
            <person name="Nakamura S."/>
        </authorList>
    </citation>
    <scope>NUCLEOTIDE SEQUENCE [LARGE SCALE GENOMIC DNA]</scope>
    <source>
        <strain evidence="2 3">JCM 18565</strain>
    </source>
</reference>
<organism evidence="2 3">
    <name type="scientific">Mycobacterium paragordonae</name>
    <dbReference type="NCBI Taxonomy" id="1389713"/>
    <lineage>
        <taxon>Bacteria</taxon>
        <taxon>Bacillati</taxon>
        <taxon>Actinomycetota</taxon>
        <taxon>Actinomycetes</taxon>
        <taxon>Mycobacteriales</taxon>
        <taxon>Mycobacteriaceae</taxon>
        <taxon>Mycobacterium</taxon>
    </lineage>
</organism>
<gene>
    <name evidence="2" type="ORF">MPRG_53190</name>
</gene>
<keyword evidence="3" id="KW-1185">Reference proteome</keyword>
<evidence type="ECO:0000313" key="3">
    <source>
        <dbReference type="Proteomes" id="UP000465240"/>
    </source>
</evidence>
<name>A0ABQ1CC22_9MYCO</name>
<feature type="compositionally biased region" description="Low complexity" evidence="1">
    <location>
        <begin position="48"/>
        <end position="78"/>
    </location>
</feature>